<organism evidence="1">
    <name type="scientific">Micrurus corallinus</name>
    <name type="common">Brazilian coral snake</name>
    <dbReference type="NCBI Taxonomy" id="54390"/>
    <lineage>
        <taxon>Eukaryota</taxon>
        <taxon>Metazoa</taxon>
        <taxon>Chordata</taxon>
        <taxon>Craniata</taxon>
        <taxon>Vertebrata</taxon>
        <taxon>Euteleostomi</taxon>
        <taxon>Lepidosauria</taxon>
        <taxon>Squamata</taxon>
        <taxon>Bifurcata</taxon>
        <taxon>Unidentata</taxon>
        <taxon>Episquamata</taxon>
        <taxon>Toxicofera</taxon>
        <taxon>Serpentes</taxon>
        <taxon>Colubroidea</taxon>
        <taxon>Elapidae</taxon>
        <taxon>Elapinae</taxon>
        <taxon>Micrurus</taxon>
    </lineage>
</organism>
<dbReference type="EMBL" id="IACJ01055086">
    <property type="protein sequence ID" value="LAA43480.1"/>
    <property type="molecule type" value="Transcribed_RNA"/>
</dbReference>
<protein>
    <submittedName>
        <fullName evidence="1">Uncharacterized protein</fullName>
    </submittedName>
</protein>
<reference evidence="1" key="1">
    <citation type="submission" date="2017-07" db="EMBL/GenBank/DDBJ databases">
        <authorList>
            <person name="Mikheyev A."/>
            <person name="Grau M."/>
        </authorList>
    </citation>
    <scope>NUCLEOTIDE SEQUENCE</scope>
    <source>
        <tissue evidence="1">Venom_gland</tissue>
    </source>
</reference>
<accession>A0A2D4F7M2</accession>
<dbReference type="AlphaFoldDB" id="A0A2D4F7M2"/>
<name>A0A2D4F7M2_MICCO</name>
<sequence>MGKPDSLHSRISINLTTAMICLKAAASKVIKWSKSHLTNVLLSSRTFGLSSGLKSRTACTTRFVHCFASSVRLSDLGKQPFSAPFQHPSNSPKGHCRFFLGSGNR</sequence>
<proteinExistence type="predicted"/>
<evidence type="ECO:0000313" key="1">
    <source>
        <dbReference type="EMBL" id="LAA43480.1"/>
    </source>
</evidence>
<reference evidence="1" key="2">
    <citation type="submission" date="2017-11" db="EMBL/GenBank/DDBJ databases">
        <title>Coralsnake Venomics: Analyses of Venom Gland Transcriptomes and Proteomes of Six Brazilian Taxa.</title>
        <authorList>
            <person name="Aird S.D."/>
            <person name="Jorge da Silva N."/>
            <person name="Qiu L."/>
            <person name="Villar-Briones A."/>
            <person name="Aparecida-Saddi V."/>
            <person name="Campos-Telles M.P."/>
            <person name="Grau M."/>
            <person name="Mikheyev A.S."/>
        </authorList>
    </citation>
    <scope>NUCLEOTIDE SEQUENCE</scope>
    <source>
        <tissue evidence="1">Venom_gland</tissue>
    </source>
</reference>